<evidence type="ECO:0000313" key="1">
    <source>
        <dbReference type="EMBL" id="OCH96589.1"/>
    </source>
</evidence>
<evidence type="ECO:0000313" key="2">
    <source>
        <dbReference type="Proteomes" id="UP000250043"/>
    </source>
</evidence>
<proteinExistence type="predicted"/>
<gene>
    <name evidence="1" type="ORF">OBBRIDRAFT_765490</name>
</gene>
<keyword evidence="2" id="KW-1185">Reference proteome</keyword>
<accession>A0A8E2DV48</accession>
<dbReference type="AlphaFoldDB" id="A0A8E2DV48"/>
<reference evidence="1 2" key="1">
    <citation type="submission" date="2016-07" db="EMBL/GenBank/DDBJ databases">
        <title>Draft genome of the white-rot fungus Obba rivulosa 3A-2.</title>
        <authorList>
            <consortium name="DOE Joint Genome Institute"/>
            <person name="Miettinen O."/>
            <person name="Riley R."/>
            <person name="Acob R."/>
            <person name="Barry K."/>
            <person name="Cullen D."/>
            <person name="De Vries R."/>
            <person name="Hainaut M."/>
            <person name="Hatakka A."/>
            <person name="Henrissat B."/>
            <person name="Hilden K."/>
            <person name="Kuo R."/>
            <person name="Labutti K."/>
            <person name="Lipzen A."/>
            <person name="Makela M.R."/>
            <person name="Sandor L."/>
            <person name="Spatafora J.W."/>
            <person name="Grigoriev I.V."/>
            <person name="Hibbett D.S."/>
        </authorList>
    </citation>
    <scope>NUCLEOTIDE SEQUENCE [LARGE SCALE GENOMIC DNA]</scope>
    <source>
        <strain evidence="1 2">3A-2</strain>
    </source>
</reference>
<protein>
    <submittedName>
        <fullName evidence="1">Uncharacterized protein</fullName>
    </submittedName>
</protein>
<dbReference type="OrthoDB" id="3185595at2759"/>
<name>A0A8E2DV48_9APHY</name>
<dbReference type="EMBL" id="KV722330">
    <property type="protein sequence ID" value="OCH96589.1"/>
    <property type="molecule type" value="Genomic_DNA"/>
</dbReference>
<dbReference type="Proteomes" id="UP000250043">
    <property type="component" value="Unassembled WGS sequence"/>
</dbReference>
<sequence>MGAYLWLVWYEAPSRRLPKHWALAVTYETHERAYATFYEVRITGDSPTRYQPKVVRRVHIVSDHGTMPFDGKLLLGEINDSVLGALEMYSETAAELVNNQNRKTGRADSNCHNWATIIVRSLEDALLLPPGTVARVEKCPKFG</sequence>
<organism evidence="1 2">
    <name type="scientific">Obba rivulosa</name>
    <dbReference type="NCBI Taxonomy" id="1052685"/>
    <lineage>
        <taxon>Eukaryota</taxon>
        <taxon>Fungi</taxon>
        <taxon>Dikarya</taxon>
        <taxon>Basidiomycota</taxon>
        <taxon>Agaricomycotina</taxon>
        <taxon>Agaricomycetes</taxon>
        <taxon>Polyporales</taxon>
        <taxon>Gelatoporiaceae</taxon>
        <taxon>Obba</taxon>
    </lineage>
</organism>